<feature type="compositionally biased region" description="Basic and acidic residues" evidence="1">
    <location>
        <begin position="42"/>
        <end position="52"/>
    </location>
</feature>
<proteinExistence type="predicted"/>
<evidence type="ECO:0000313" key="3">
    <source>
        <dbReference type="Proteomes" id="UP000325395"/>
    </source>
</evidence>
<sequence>GKKSTEIARLLNRSLQTIYTTLNRASSRQNFKTHPRPGRPKSYMDRDKRSLI</sequence>
<dbReference type="EMBL" id="ML735714">
    <property type="protein sequence ID" value="KAE8419815.1"/>
    <property type="molecule type" value="Genomic_DNA"/>
</dbReference>
<protein>
    <recommendedName>
        <fullName evidence="4">Transposase IS30-like HTH domain-containing protein</fullName>
    </recommendedName>
</protein>
<evidence type="ECO:0000256" key="1">
    <source>
        <dbReference type="SAM" id="MobiDB-lite"/>
    </source>
</evidence>
<organism evidence="2 3">
    <name type="scientific">Aspergillus pseudocaelatus</name>
    <dbReference type="NCBI Taxonomy" id="1825620"/>
    <lineage>
        <taxon>Eukaryota</taxon>
        <taxon>Fungi</taxon>
        <taxon>Dikarya</taxon>
        <taxon>Ascomycota</taxon>
        <taxon>Pezizomycotina</taxon>
        <taxon>Eurotiomycetes</taxon>
        <taxon>Eurotiomycetidae</taxon>
        <taxon>Eurotiales</taxon>
        <taxon>Aspergillaceae</taxon>
        <taxon>Aspergillus</taxon>
        <taxon>Aspergillus subgen. Circumdati</taxon>
    </lineage>
</organism>
<evidence type="ECO:0000313" key="2">
    <source>
        <dbReference type="EMBL" id="KAE8419815.1"/>
    </source>
</evidence>
<accession>A0ABQ6WRS1</accession>
<gene>
    <name evidence="2" type="ORF">BDV36DRAFT_250885</name>
</gene>
<evidence type="ECO:0008006" key="4">
    <source>
        <dbReference type="Google" id="ProtNLM"/>
    </source>
</evidence>
<name>A0ABQ6WRS1_9EURO</name>
<feature type="compositionally biased region" description="Polar residues" evidence="1">
    <location>
        <begin position="21"/>
        <end position="30"/>
    </location>
</feature>
<reference evidence="2 3" key="1">
    <citation type="submission" date="2019-04" db="EMBL/GenBank/DDBJ databases">
        <authorList>
            <consortium name="DOE Joint Genome Institute"/>
            <person name="Mondo S."/>
            <person name="Kjaerbolling I."/>
            <person name="Vesth T."/>
            <person name="Frisvad J.C."/>
            <person name="Nybo J.L."/>
            <person name="Theobald S."/>
            <person name="Kildgaard S."/>
            <person name="Isbrandt T."/>
            <person name="Kuo A."/>
            <person name="Sato A."/>
            <person name="Lyhne E.K."/>
            <person name="Kogle M.E."/>
            <person name="Wiebenga A."/>
            <person name="Kun R.S."/>
            <person name="Lubbers R.J."/>
            <person name="Makela M.R."/>
            <person name="Barry K."/>
            <person name="Chovatia M."/>
            <person name="Clum A."/>
            <person name="Daum C."/>
            <person name="Haridas S."/>
            <person name="He G."/>
            <person name="LaButti K."/>
            <person name="Lipzen A."/>
            <person name="Riley R."/>
            <person name="Salamov A."/>
            <person name="Simmons B.A."/>
            <person name="Magnuson J.K."/>
            <person name="Henrissat B."/>
            <person name="Mortensen U.H."/>
            <person name="Larsen T.O."/>
            <person name="Devries R.P."/>
            <person name="Grigoriev I.V."/>
            <person name="Machida M."/>
            <person name="Baker S.E."/>
            <person name="Andersen M.R."/>
            <person name="Cantor M.N."/>
            <person name="Hua S.X."/>
        </authorList>
    </citation>
    <scope>NUCLEOTIDE SEQUENCE [LARGE SCALE GENOMIC DNA]</scope>
    <source>
        <strain evidence="2 3">CBS 117616</strain>
    </source>
</reference>
<keyword evidence="3" id="KW-1185">Reference proteome</keyword>
<dbReference type="Proteomes" id="UP000325395">
    <property type="component" value="Unassembled WGS sequence"/>
</dbReference>
<dbReference type="Pfam" id="PF13551">
    <property type="entry name" value="HTH_29"/>
    <property type="match status" value="1"/>
</dbReference>
<feature type="non-terminal residue" evidence="2">
    <location>
        <position position="1"/>
    </location>
</feature>
<feature type="region of interest" description="Disordered" evidence="1">
    <location>
        <begin position="21"/>
        <end position="52"/>
    </location>
</feature>